<evidence type="ECO:0000313" key="3">
    <source>
        <dbReference type="Proteomes" id="UP001497522"/>
    </source>
</evidence>
<reference evidence="2" key="1">
    <citation type="submission" date="2024-03" db="EMBL/GenBank/DDBJ databases">
        <authorList>
            <consortium name="ELIXIR-Norway"/>
            <consortium name="Elixir Norway"/>
        </authorList>
    </citation>
    <scope>NUCLEOTIDE SEQUENCE</scope>
</reference>
<evidence type="ECO:0000256" key="1">
    <source>
        <dbReference type="SAM" id="MobiDB-lite"/>
    </source>
</evidence>
<organism evidence="2 3">
    <name type="scientific">Sphagnum jensenii</name>
    <dbReference type="NCBI Taxonomy" id="128206"/>
    <lineage>
        <taxon>Eukaryota</taxon>
        <taxon>Viridiplantae</taxon>
        <taxon>Streptophyta</taxon>
        <taxon>Embryophyta</taxon>
        <taxon>Bryophyta</taxon>
        <taxon>Sphagnophytina</taxon>
        <taxon>Sphagnopsida</taxon>
        <taxon>Sphagnales</taxon>
        <taxon>Sphagnaceae</taxon>
        <taxon>Sphagnum</taxon>
    </lineage>
</organism>
<feature type="region of interest" description="Disordered" evidence="1">
    <location>
        <begin position="1"/>
        <end position="47"/>
    </location>
</feature>
<sequence length="77" mass="8573">MRGRRDGPTRTKLRPVQRTPQQPQSARDGGDSKRTTPSPDRGPENWKITSNVTSHVLPFPSPIARDIIMSHVPIFGS</sequence>
<gene>
    <name evidence="2" type="ORF">CSSPJE1EN2_LOCUS9418</name>
</gene>
<evidence type="ECO:0000313" key="2">
    <source>
        <dbReference type="EMBL" id="CAK9866423.1"/>
    </source>
</evidence>
<accession>A0ABP1AV15</accession>
<proteinExistence type="predicted"/>
<dbReference type="EMBL" id="OZ023717">
    <property type="protein sequence ID" value="CAK9866423.1"/>
    <property type="molecule type" value="Genomic_DNA"/>
</dbReference>
<protein>
    <submittedName>
        <fullName evidence="2">Uncharacterized protein</fullName>
    </submittedName>
</protein>
<name>A0ABP1AV15_9BRYO</name>
<keyword evidence="3" id="KW-1185">Reference proteome</keyword>
<dbReference type="Proteomes" id="UP001497522">
    <property type="component" value="Chromosome 16"/>
</dbReference>